<keyword evidence="3" id="KW-1185">Reference proteome</keyword>
<protein>
    <submittedName>
        <fullName evidence="2">Uncharacterized protein</fullName>
    </submittedName>
</protein>
<accession>A0ABN9U800</accession>
<feature type="non-terminal residue" evidence="2">
    <location>
        <position position="1"/>
    </location>
</feature>
<evidence type="ECO:0000313" key="3">
    <source>
        <dbReference type="Proteomes" id="UP001189429"/>
    </source>
</evidence>
<organism evidence="2 3">
    <name type="scientific">Prorocentrum cordatum</name>
    <dbReference type="NCBI Taxonomy" id="2364126"/>
    <lineage>
        <taxon>Eukaryota</taxon>
        <taxon>Sar</taxon>
        <taxon>Alveolata</taxon>
        <taxon>Dinophyceae</taxon>
        <taxon>Prorocentrales</taxon>
        <taxon>Prorocentraceae</taxon>
        <taxon>Prorocentrum</taxon>
    </lineage>
</organism>
<feature type="non-terminal residue" evidence="2">
    <location>
        <position position="104"/>
    </location>
</feature>
<evidence type="ECO:0000256" key="1">
    <source>
        <dbReference type="SAM" id="MobiDB-lite"/>
    </source>
</evidence>
<evidence type="ECO:0000313" key="2">
    <source>
        <dbReference type="EMBL" id="CAK0855262.1"/>
    </source>
</evidence>
<dbReference type="Proteomes" id="UP001189429">
    <property type="component" value="Unassembled WGS sequence"/>
</dbReference>
<gene>
    <name evidence="2" type="ORF">PCOR1329_LOCUS46047</name>
</gene>
<dbReference type="EMBL" id="CAUYUJ010015533">
    <property type="protein sequence ID" value="CAK0855262.1"/>
    <property type="molecule type" value="Genomic_DNA"/>
</dbReference>
<comment type="caution">
    <text evidence="2">The sequence shown here is derived from an EMBL/GenBank/DDBJ whole genome shotgun (WGS) entry which is preliminary data.</text>
</comment>
<sequence>EPAHAGLPAPRAVFFWGAPRFRGPARGRATALGPILPVGELEEAWARLEERRQTPAPWSSSRPRRVAPGRSTRCCAGPGERDAGVGAREPLPPESVAAARRPDE</sequence>
<reference evidence="2" key="1">
    <citation type="submission" date="2023-10" db="EMBL/GenBank/DDBJ databases">
        <authorList>
            <person name="Chen Y."/>
            <person name="Shah S."/>
            <person name="Dougan E. K."/>
            <person name="Thang M."/>
            <person name="Chan C."/>
        </authorList>
    </citation>
    <scope>NUCLEOTIDE SEQUENCE [LARGE SCALE GENOMIC DNA]</scope>
</reference>
<feature type="region of interest" description="Disordered" evidence="1">
    <location>
        <begin position="50"/>
        <end position="104"/>
    </location>
</feature>
<proteinExistence type="predicted"/>
<name>A0ABN9U800_9DINO</name>